<dbReference type="Proteomes" id="UP001172155">
    <property type="component" value="Unassembled WGS sequence"/>
</dbReference>
<dbReference type="Pfam" id="PF20684">
    <property type="entry name" value="Fung_rhodopsin"/>
    <property type="match status" value="1"/>
</dbReference>
<keyword evidence="9" id="KW-1185">Reference proteome</keyword>
<keyword evidence="3 6" id="KW-1133">Transmembrane helix</keyword>
<dbReference type="PANTHER" id="PTHR33048">
    <property type="entry name" value="PTH11-LIKE INTEGRAL MEMBRANE PROTEIN (AFU_ORTHOLOGUE AFUA_5G11245)"/>
    <property type="match status" value="1"/>
</dbReference>
<accession>A0AA40K9D4</accession>
<dbReference type="PANTHER" id="PTHR33048:SF155">
    <property type="entry name" value="INTEGRAL MEMBRANE PROTEIN"/>
    <property type="match status" value="1"/>
</dbReference>
<feature type="transmembrane region" description="Helical" evidence="6">
    <location>
        <begin position="194"/>
        <end position="217"/>
    </location>
</feature>
<comment type="subcellular location">
    <subcellularLocation>
        <location evidence="1">Membrane</location>
        <topology evidence="1">Multi-pass membrane protein</topology>
    </subcellularLocation>
</comment>
<sequence length="303" mass="33114">MYSSTTLSSLVVAGRLFSRHIKLGRWSADDYIILVSLAMAYSLVGILTGAISVGEGRHAAALRVSEFDLAMFLTMIGMGMGVLSFTLAKAAVVILLIKVLRPPPWHSRVLWGWILGNGIFMVAMSAVYFLQCSPPQALWKTEIKGECWDPWIANYLIITGSAFSALSDFYLALYPAISLWFMEIGMRKKIALSAALGFGVCAGAVATFKCTTVPYFIDKTDFTYTTTGVVIWTIIEANSVIIAACIPMMMPLVELWFGRNLLVGHAIPSPALSTSTFGKLVSKDNKAQRYFSDSRGDDIGSRC</sequence>
<evidence type="ECO:0000256" key="6">
    <source>
        <dbReference type="SAM" id="Phobius"/>
    </source>
</evidence>
<dbReference type="InterPro" id="IPR052337">
    <property type="entry name" value="SAT4-like"/>
</dbReference>
<reference evidence="8" key="1">
    <citation type="submission" date="2023-06" db="EMBL/GenBank/DDBJ databases">
        <title>Genome-scale phylogeny and comparative genomics of the fungal order Sordariales.</title>
        <authorList>
            <consortium name="Lawrence Berkeley National Laboratory"/>
            <person name="Hensen N."/>
            <person name="Bonometti L."/>
            <person name="Westerberg I."/>
            <person name="Brannstrom I.O."/>
            <person name="Guillou S."/>
            <person name="Cros-Aarteil S."/>
            <person name="Calhoun S."/>
            <person name="Haridas S."/>
            <person name="Kuo A."/>
            <person name="Mondo S."/>
            <person name="Pangilinan J."/>
            <person name="Riley R."/>
            <person name="LaButti K."/>
            <person name="Andreopoulos B."/>
            <person name="Lipzen A."/>
            <person name="Chen C."/>
            <person name="Yanf M."/>
            <person name="Daum C."/>
            <person name="Ng V."/>
            <person name="Clum A."/>
            <person name="Steindorff A."/>
            <person name="Ohm R."/>
            <person name="Martin F."/>
            <person name="Silar P."/>
            <person name="Natvig D."/>
            <person name="Lalanne C."/>
            <person name="Gautier V."/>
            <person name="Ament-velasquez S.L."/>
            <person name="Kruys A."/>
            <person name="Hutchinson M.I."/>
            <person name="Powell A.J."/>
            <person name="Barry K."/>
            <person name="Miller A.N."/>
            <person name="Grigoriev I.V."/>
            <person name="Debuchy R."/>
            <person name="Gladieux P."/>
            <person name="Thoren M.H."/>
            <person name="Johannesson H."/>
        </authorList>
    </citation>
    <scope>NUCLEOTIDE SEQUENCE</scope>
    <source>
        <strain evidence="8">SMH3187-1</strain>
    </source>
</reference>
<comment type="caution">
    <text evidence="8">The sequence shown here is derived from an EMBL/GenBank/DDBJ whole genome shotgun (WGS) entry which is preliminary data.</text>
</comment>
<gene>
    <name evidence="8" type="ORF">B0T18DRAFT_409402</name>
</gene>
<feature type="transmembrane region" description="Helical" evidence="6">
    <location>
        <begin position="71"/>
        <end position="97"/>
    </location>
</feature>
<feature type="transmembrane region" description="Helical" evidence="6">
    <location>
        <begin position="151"/>
        <end position="173"/>
    </location>
</feature>
<proteinExistence type="inferred from homology"/>
<evidence type="ECO:0000256" key="1">
    <source>
        <dbReference type="ARBA" id="ARBA00004141"/>
    </source>
</evidence>
<protein>
    <recommendedName>
        <fullName evidence="7">Rhodopsin domain-containing protein</fullName>
    </recommendedName>
</protein>
<feature type="transmembrane region" description="Helical" evidence="6">
    <location>
        <begin position="229"/>
        <end position="250"/>
    </location>
</feature>
<keyword evidence="4 6" id="KW-0472">Membrane</keyword>
<evidence type="ECO:0000256" key="4">
    <source>
        <dbReference type="ARBA" id="ARBA00023136"/>
    </source>
</evidence>
<evidence type="ECO:0000256" key="2">
    <source>
        <dbReference type="ARBA" id="ARBA00022692"/>
    </source>
</evidence>
<dbReference type="InterPro" id="IPR049326">
    <property type="entry name" value="Rhodopsin_dom_fungi"/>
</dbReference>
<evidence type="ECO:0000256" key="5">
    <source>
        <dbReference type="ARBA" id="ARBA00038359"/>
    </source>
</evidence>
<evidence type="ECO:0000313" key="9">
    <source>
        <dbReference type="Proteomes" id="UP001172155"/>
    </source>
</evidence>
<organism evidence="8 9">
    <name type="scientific">Schizothecium vesticola</name>
    <dbReference type="NCBI Taxonomy" id="314040"/>
    <lineage>
        <taxon>Eukaryota</taxon>
        <taxon>Fungi</taxon>
        <taxon>Dikarya</taxon>
        <taxon>Ascomycota</taxon>
        <taxon>Pezizomycotina</taxon>
        <taxon>Sordariomycetes</taxon>
        <taxon>Sordariomycetidae</taxon>
        <taxon>Sordariales</taxon>
        <taxon>Schizotheciaceae</taxon>
        <taxon>Schizothecium</taxon>
    </lineage>
</organism>
<evidence type="ECO:0000313" key="8">
    <source>
        <dbReference type="EMBL" id="KAK0750675.1"/>
    </source>
</evidence>
<feature type="domain" description="Rhodopsin" evidence="7">
    <location>
        <begin position="15"/>
        <end position="254"/>
    </location>
</feature>
<dbReference type="AlphaFoldDB" id="A0AA40K9D4"/>
<keyword evidence="2 6" id="KW-0812">Transmembrane</keyword>
<evidence type="ECO:0000256" key="3">
    <source>
        <dbReference type="ARBA" id="ARBA00022989"/>
    </source>
</evidence>
<feature type="transmembrane region" description="Helical" evidence="6">
    <location>
        <begin position="109"/>
        <end position="131"/>
    </location>
</feature>
<name>A0AA40K9D4_9PEZI</name>
<dbReference type="EMBL" id="JAUKUD010000003">
    <property type="protein sequence ID" value="KAK0750675.1"/>
    <property type="molecule type" value="Genomic_DNA"/>
</dbReference>
<evidence type="ECO:0000259" key="7">
    <source>
        <dbReference type="Pfam" id="PF20684"/>
    </source>
</evidence>
<feature type="transmembrane region" description="Helical" evidence="6">
    <location>
        <begin position="31"/>
        <end position="51"/>
    </location>
</feature>
<dbReference type="GO" id="GO:0016020">
    <property type="term" value="C:membrane"/>
    <property type="evidence" value="ECO:0007669"/>
    <property type="project" value="UniProtKB-SubCell"/>
</dbReference>
<comment type="similarity">
    <text evidence="5">Belongs to the SAT4 family.</text>
</comment>